<dbReference type="EMBL" id="RQTK01000002">
    <property type="protein sequence ID" value="RUS92114.1"/>
    <property type="molecule type" value="Genomic_DNA"/>
</dbReference>
<evidence type="ECO:0000256" key="6">
    <source>
        <dbReference type="PIRSR" id="PIRSR000303-1"/>
    </source>
</evidence>
<dbReference type="GO" id="GO:0033554">
    <property type="term" value="P:cellular response to stress"/>
    <property type="evidence" value="ECO:0007669"/>
    <property type="project" value="UniProtKB-ARBA"/>
</dbReference>
<organism evidence="9 10">
    <name type="scientific">Elysia chlorotica</name>
    <name type="common">Eastern emerald elysia</name>
    <name type="synonym">Sea slug</name>
    <dbReference type="NCBI Taxonomy" id="188477"/>
    <lineage>
        <taxon>Eukaryota</taxon>
        <taxon>Metazoa</taxon>
        <taxon>Spiralia</taxon>
        <taxon>Lophotrochozoa</taxon>
        <taxon>Mollusca</taxon>
        <taxon>Gastropoda</taxon>
        <taxon>Heterobranchia</taxon>
        <taxon>Euthyneura</taxon>
        <taxon>Panpulmonata</taxon>
        <taxon>Sacoglossa</taxon>
        <taxon>Placobranchoidea</taxon>
        <taxon>Plakobranchidae</taxon>
        <taxon>Elysia</taxon>
    </lineage>
</organism>
<comment type="catalytic activity">
    <reaction evidence="1">
        <text>2 glutathione + H2O2 = glutathione disulfide + 2 H2O</text>
        <dbReference type="Rhea" id="RHEA:16833"/>
        <dbReference type="ChEBI" id="CHEBI:15377"/>
        <dbReference type="ChEBI" id="CHEBI:16240"/>
        <dbReference type="ChEBI" id="CHEBI:57925"/>
        <dbReference type="ChEBI" id="CHEBI:58297"/>
        <dbReference type="EC" id="1.11.1.9"/>
    </reaction>
</comment>
<dbReference type="PROSITE" id="PS00460">
    <property type="entry name" value="GLUTATHIONE_PEROXID_1"/>
    <property type="match status" value="1"/>
</dbReference>
<protein>
    <recommendedName>
        <fullName evidence="3 7">Glutathione peroxidase</fullName>
    </recommendedName>
</protein>
<gene>
    <name evidence="9" type="ORF">EGW08_000138</name>
</gene>
<keyword evidence="4 7" id="KW-0575">Peroxidase</keyword>
<feature type="active site" evidence="6">
    <location>
        <position position="74"/>
    </location>
</feature>
<dbReference type="Pfam" id="PF00255">
    <property type="entry name" value="GSHPx"/>
    <property type="match status" value="1"/>
</dbReference>
<dbReference type="CDD" id="cd00340">
    <property type="entry name" value="GSH_Peroxidase"/>
    <property type="match status" value="1"/>
</dbReference>
<evidence type="ECO:0000256" key="5">
    <source>
        <dbReference type="ARBA" id="ARBA00023002"/>
    </source>
</evidence>
<keyword evidence="5 7" id="KW-0560">Oxidoreductase</keyword>
<evidence type="ECO:0000256" key="8">
    <source>
        <dbReference type="SAM" id="SignalP"/>
    </source>
</evidence>
<dbReference type="Gene3D" id="3.40.30.10">
    <property type="entry name" value="Glutaredoxin"/>
    <property type="match status" value="1"/>
</dbReference>
<dbReference type="GO" id="GO:0005783">
    <property type="term" value="C:endoplasmic reticulum"/>
    <property type="evidence" value="ECO:0007669"/>
    <property type="project" value="UniProtKB-ARBA"/>
</dbReference>
<dbReference type="AlphaFoldDB" id="A0A3S1BN97"/>
<keyword evidence="10" id="KW-1185">Reference proteome</keyword>
<feature type="chain" id="PRO_5018760641" description="Glutathione peroxidase" evidence="8">
    <location>
        <begin position="37"/>
        <end position="208"/>
    </location>
</feature>
<dbReference type="OrthoDB" id="446890at2759"/>
<dbReference type="PANTHER" id="PTHR11592">
    <property type="entry name" value="GLUTATHIONE PEROXIDASE"/>
    <property type="match status" value="1"/>
</dbReference>
<dbReference type="PIRSF" id="PIRSF000303">
    <property type="entry name" value="Glutathion_perox"/>
    <property type="match status" value="1"/>
</dbReference>
<reference evidence="9 10" key="1">
    <citation type="submission" date="2019-01" db="EMBL/GenBank/DDBJ databases">
        <title>A draft genome assembly of the solar-powered sea slug Elysia chlorotica.</title>
        <authorList>
            <person name="Cai H."/>
            <person name="Li Q."/>
            <person name="Fang X."/>
            <person name="Li J."/>
            <person name="Curtis N.E."/>
            <person name="Altenburger A."/>
            <person name="Shibata T."/>
            <person name="Feng M."/>
            <person name="Maeda T."/>
            <person name="Schwartz J.A."/>
            <person name="Shigenobu S."/>
            <person name="Lundholm N."/>
            <person name="Nishiyama T."/>
            <person name="Yang H."/>
            <person name="Hasebe M."/>
            <person name="Li S."/>
            <person name="Pierce S.K."/>
            <person name="Wang J."/>
        </authorList>
    </citation>
    <scope>NUCLEOTIDE SEQUENCE [LARGE SCALE GENOMIC DNA]</scope>
    <source>
        <strain evidence="9">EC2010</strain>
        <tissue evidence="9">Whole organism of an adult</tissue>
    </source>
</reference>
<evidence type="ECO:0000256" key="3">
    <source>
        <dbReference type="ARBA" id="ARBA00012310"/>
    </source>
</evidence>
<evidence type="ECO:0000313" key="10">
    <source>
        <dbReference type="Proteomes" id="UP000271974"/>
    </source>
</evidence>
<evidence type="ECO:0000256" key="4">
    <source>
        <dbReference type="ARBA" id="ARBA00022559"/>
    </source>
</evidence>
<accession>A0A3S1BN97</accession>
<dbReference type="PROSITE" id="PS51355">
    <property type="entry name" value="GLUTATHIONE_PEROXID_3"/>
    <property type="match status" value="1"/>
</dbReference>
<evidence type="ECO:0000256" key="1">
    <source>
        <dbReference type="ARBA" id="ARBA00000217"/>
    </source>
</evidence>
<dbReference type="InterPro" id="IPR036249">
    <property type="entry name" value="Thioredoxin-like_sf"/>
</dbReference>
<dbReference type="GO" id="GO:0070013">
    <property type="term" value="C:intracellular organelle lumen"/>
    <property type="evidence" value="ECO:0007669"/>
    <property type="project" value="UniProtKB-ARBA"/>
</dbReference>
<comment type="similarity">
    <text evidence="2 7">Belongs to the glutathione peroxidase family.</text>
</comment>
<dbReference type="InterPro" id="IPR029759">
    <property type="entry name" value="GPX_AS"/>
</dbReference>
<evidence type="ECO:0000256" key="2">
    <source>
        <dbReference type="ARBA" id="ARBA00006926"/>
    </source>
</evidence>
<proteinExistence type="inferred from homology"/>
<evidence type="ECO:0000256" key="7">
    <source>
        <dbReference type="RuleBase" id="RU000499"/>
    </source>
</evidence>
<evidence type="ECO:0000313" key="9">
    <source>
        <dbReference type="EMBL" id="RUS92114.1"/>
    </source>
</evidence>
<keyword evidence="8" id="KW-0732">Signal</keyword>
<dbReference type="SUPFAM" id="SSF52833">
    <property type="entry name" value="Thioredoxin-like"/>
    <property type="match status" value="1"/>
</dbReference>
<comment type="caution">
    <text evidence="9">The sequence shown here is derived from an EMBL/GenBank/DDBJ whole genome shotgun (WGS) entry which is preliminary data.</text>
</comment>
<dbReference type="STRING" id="188477.A0A3S1BN97"/>
<dbReference type="FunFam" id="3.40.30.10:FF:000049">
    <property type="entry name" value="Glutathione peroxidase"/>
    <property type="match status" value="1"/>
</dbReference>
<dbReference type="InterPro" id="IPR029760">
    <property type="entry name" value="GPX_CS"/>
</dbReference>
<dbReference type="GO" id="GO:0006979">
    <property type="term" value="P:response to oxidative stress"/>
    <property type="evidence" value="ECO:0007669"/>
    <property type="project" value="InterPro"/>
</dbReference>
<dbReference type="PRINTS" id="PR01011">
    <property type="entry name" value="GLUTPROXDASE"/>
</dbReference>
<dbReference type="InterPro" id="IPR000889">
    <property type="entry name" value="Glutathione_peroxidase"/>
</dbReference>
<feature type="signal peptide" evidence="8">
    <location>
        <begin position="1"/>
        <end position="36"/>
    </location>
</feature>
<dbReference type="PANTHER" id="PTHR11592:SF78">
    <property type="entry name" value="GLUTATHIONE PEROXIDASE"/>
    <property type="match status" value="1"/>
</dbReference>
<name>A0A3S1BN97_ELYCH</name>
<dbReference type="PROSITE" id="PS00763">
    <property type="entry name" value="GLUTATHIONE_PEROXID_2"/>
    <property type="match status" value="1"/>
</dbReference>
<dbReference type="Proteomes" id="UP000271974">
    <property type="component" value="Unassembled WGS sequence"/>
</dbReference>
<dbReference type="GO" id="GO:0004602">
    <property type="term" value="F:glutathione peroxidase activity"/>
    <property type="evidence" value="ECO:0007669"/>
    <property type="project" value="UniProtKB-EC"/>
</dbReference>
<sequence length="208" mass="24239">MIKKESAMDWKRTTWACSTKCLFVLLLCSLVSQCNCDNEEDFYSYTVKDIHGNKVSLEAYRGKVSLVANVASECGYTDNHYSGMVLLQQTFAHTGRFNVLAFPCNQFGEQEPGSDEEIYHFAHDKRKINFPLFAKVNVRDRDVDPAWLYLSRTSEEVPKWNFYKYLVNHNGHVINVWGPQVDPEDVREDIHRAILETYNHDQNNRDEF</sequence>